<dbReference type="InterPro" id="IPR024320">
    <property type="entry name" value="LPG_synthase_C"/>
</dbReference>
<dbReference type="AlphaFoldDB" id="A0A923E9E9"/>
<evidence type="ECO:0000313" key="3">
    <source>
        <dbReference type="Proteomes" id="UP000563151"/>
    </source>
</evidence>
<evidence type="ECO:0000259" key="1">
    <source>
        <dbReference type="Pfam" id="PF09924"/>
    </source>
</evidence>
<dbReference type="RefSeq" id="WP_035148217.1">
    <property type="nucleotide sequence ID" value="NZ_JAAZWO010000007.1"/>
</dbReference>
<dbReference type="PANTHER" id="PTHR41373">
    <property type="entry name" value="DUF2156 DOMAIN-CONTAINING PROTEIN"/>
    <property type="match status" value="1"/>
</dbReference>
<dbReference type="EMBL" id="JAAZWO010000007">
    <property type="protein sequence ID" value="MBC2397672.1"/>
    <property type="molecule type" value="Genomic_DNA"/>
</dbReference>
<comment type="caution">
    <text evidence="2">The sequence shown here is derived from an EMBL/GenBank/DDBJ whole genome shotgun (WGS) entry which is preliminary data.</text>
</comment>
<evidence type="ECO:0000313" key="2">
    <source>
        <dbReference type="EMBL" id="MBC2397672.1"/>
    </source>
</evidence>
<dbReference type="PANTHER" id="PTHR41373:SF1">
    <property type="entry name" value="PHOSPHATIDYLGLYCEROL LYSYLTRANSFERASE C-TERMINAL DOMAIN-CONTAINING PROTEIN"/>
    <property type="match status" value="1"/>
</dbReference>
<dbReference type="Proteomes" id="UP000563151">
    <property type="component" value="Unassembled WGS sequence"/>
</dbReference>
<reference evidence="2 3" key="1">
    <citation type="submission" date="2020-04" db="EMBL/GenBank/DDBJ databases">
        <title>Genomic insights into acetone-butanol-ethanol (ABE) fermentation by sequencing solventogenic clostridia strains.</title>
        <authorList>
            <person name="Brown S."/>
        </authorList>
    </citation>
    <scope>NUCLEOTIDE SEQUENCE [LARGE SCALE GENOMIC DNA]</scope>
    <source>
        <strain evidence="2 3">DJ011</strain>
    </source>
</reference>
<name>A0A923E9E9_CLOTT</name>
<dbReference type="Gene3D" id="3.40.630.30">
    <property type="match status" value="1"/>
</dbReference>
<dbReference type="Pfam" id="PF09924">
    <property type="entry name" value="LPG_synthase_C"/>
    <property type="match status" value="1"/>
</dbReference>
<gene>
    <name evidence="2" type="ORF">HGG79_07775</name>
</gene>
<dbReference type="PIRSF" id="PIRSF018688">
    <property type="entry name" value="UCP018688"/>
    <property type="match status" value="1"/>
</dbReference>
<accession>A0A923E9E9</accession>
<keyword evidence="3" id="KW-1185">Reference proteome</keyword>
<dbReference type="InterPro" id="IPR016181">
    <property type="entry name" value="Acyl_CoA_acyltransferase"/>
</dbReference>
<feature type="domain" description="Phosphatidylglycerol lysyltransferase C-terminal" evidence="1">
    <location>
        <begin position="23"/>
        <end position="293"/>
    </location>
</feature>
<proteinExistence type="predicted"/>
<dbReference type="SUPFAM" id="SSF55729">
    <property type="entry name" value="Acyl-CoA N-acyltransferases (Nat)"/>
    <property type="match status" value="2"/>
</dbReference>
<protein>
    <submittedName>
        <fullName evidence="2">DUF2156 domain-containing protein</fullName>
    </submittedName>
</protein>
<sequence length="297" mass="35399">MLKFKPLSIEDKEIFNKYLKPYNFLTCEYSFTNLYLWKKGCNIEYAILDNTLIIKKIDFDHSYHFMQPIGYTKENLKEIIDTLIEYKDENNLDYLFKDIEESFLLEIKELYKDRLIIEEDRDNADYIYLKNDLMKLSGRKFHGKKNHYNAFIKKYQYRTAPITKEIINDCILAAKEWCNKNDCKGYVLYELYGIQELLKNIDELDFIGMAVYVNDKISAFTIGEKVNNDMAIIHIEKADSDIRGLYAYINKTFVEQYLNDITYINREQDLGIEGLRKAKLSYNPVKIEMKYSVKIKQ</sequence>
<dbReference type="InterPro" id="IPR016732">
    <property type="entry name" value="UCP018688"/>
</dbReference>
<organism evidence="2 3">
    <name type="scientific">Clostridium tetanomorphum</name>
    <dbReference type="NCBI Taxonomy" id="1553"/>
    <lineage>
        <taxon>Bacteria</taxon>
        <taxon>Bacillati</taxon>
        <taxon>Bacillota</taxon>
        <taxon>Clostridia</taxon>
        <taxon>Eubacteriales</taxon>
        <taxon>Clostridiaceae</taxon>
        <taxon>Clostridium</taxon>
    </lineage>
</organism>